<sequence>FTFVEQDGSGPMFRYLRSLRLGAWCIADQFSPLRQYVQHSPSLKTVFLNLNL</sequence>
<protein>
    <submittedName>
        <fullName evidence="1">Uncharacterized protein</fullName>
    </submittedName>
</protein>
<proteinExistence type="predicted"/>
<dbReference type="Proteomes" id="UP000479710">
    <property type="component" value="Unassembled WGS sequence"/>
</dbReference>
<keyword evidence="2" id="KW-1185">Reference proteome</keyword>
<dbReference type="EMBL" id="SPHZ02000009">
    <property type="protein sequence ID" value="KAF0898901.1"/>
    <property type="molecule type" value="Genomic_DNA"/>
</dbReference>
<reference evidence="1 2" key="1">
    <citation type="submission" date="2019-11" db="EMBL/GenBank/DDBJ databases">
        <title>Whole genome sequence of Oryza granulata.</title>
        <authorList>
            <person name="Li W."/>
        </authorList>
    </citation>
    <scope>NUCLEOTIDE SEQUENCE [LARGE SCALE GENOMIC DNA]</scope>
    <source>
        <strain evidence="2">cv. Menghai</strain>
        <tissue evidence="1">Leaf</tissue>
    </source>
</reference>
<comment type="caution">
    <text evidence="1">The sequence shown here is derived from an EMBL/GenBank/DDBJ whole genome shotgun (WGS) entry which is preliminary data.</text>
</comment>
<organism evidence="1 2">
    <name type="scientific">Oryza meyeriana var. granulata</name>
    <dbReference type="NCBI Taxonomy" id="110450"/>
    <lineage>
        <taxon>Eukaryota</taxon>
        <taxon>Viridiplantae</taxon>
        <taxon>Streptophyta</taxon>
        <taxon>Embryophyta</taxon>
        <taxon>Tracheophyta</taxon>
        <taxon>Spermatophyta</taxon>
        <taxon>Magnoliopsida</taxon>
        <taxon>Liliopsida</taxon>
        <taxon>Poales</taxon>
        <taxon>Poaceae</taxon>
        <taxon>BOP clade</taxon>
        <taxon>Oryzoideae</taxon>
        <taxon>Oryzeae</taxon>
        <taxon>Oryzinae</taxon>
        <taxon>Oryza</taxon>
        <taxon>Oryza meyeriana</taxon>
    </lineage>
</organism>
<feature type="non-terminal residue" evidence="1">
    <location>
        <position position="52"/>
    </location>
</feature>
<accession>A0A6G1CFR9</accession>
<evidence type="ECO:0000313" key="2">
    <source>
        <dbReference type="Proteomes" id="UP000479710"/>
    </source>
</evidence>
<name>A0A6G1CFR9_9ORYZ</name>
<dbReference type="AlphaFoldDB" id="A0A6G1CFR9"/>
<dbReference type="OrthoDB" id="694288at2759"/>
<feature type="non-terminal residue" evidence="1">
    <location>
        <position position="1"/>
    </location>
</feature>
<evidence type="ECO:0000313" key="1">
    <source>
        <dbReference type="EMBL" id="KAF0898901.1"/>
    </source>
</evidence>
<gene>
    <name evidence="1" type="ORF">E2562_012608</name>
</gene>